<evidence type="ECO:0000256" key="4">
    <source>
        <dbReference type="ARBA" id="ARBA00022679"/>
    </source>
</evidence>
<evidence type="ECO:0000259" key="14">
    <source>
        <dbReference type="PROSITE" id="PS50113"/>
    </source>
</evidence>
<dbReference type="SMART" id="SM00086">
    <property type="entry name" value="PAC"/>
    <property type="match status" value="4"/>
</dbReference>
<dbReference type="CDD" id="cd00130">
    <property type="entry name" value="PAS"/>
    <property type="match status" value="3"/>
</dbReference>
<feature type="modified residue" description="4-aspartylphosphate" evidence="11">
    <location>
        <position position="859"/>
    </location>
</feature>
<dbReference type="Pfam" id="PF00512">
    <property type="entry name" value="HisKA"/>
    <property type="match status" value="1"/>
</dbReference>
<feature type="domain" description="PAC" evidence="14">
    <location>
        <begin position="502"/>
        <end position="554"/>
    </location>
</feature>
<feature type="domain" description="Histidine kinase" evidence="12">
    <location>
        <begin position="572"/>
        <end position="793"/>
    </location>
</feature>
<dbReference type="NCBIfam" id="TIGR00229">
    <property type="entry name" value="sensory_box"/>
    <property type="match status" value="1"/>
</dbReference>
<keyword evidence="6" id="KW-0418">Kinase</keyword>
<dbReference type="SMART" id="SM00091">
    <property type="entry name" value="PAS"/>
    <property type="match status" value="3"/>
</dbReference>
<dbReference type="Gene3D" id="3.30.565.10">
    <property type="entry name" value="Histidine kinase-like ATPase, C-terminal domain"/>
    <property type="match status" value="1"/>
</dbReference>
<evidence type="ECO:0000259" key="12">
    <source>
        <dbReference type="PROSITE" id="PS50109"/>
    </source>
</evidence>
<feature type="domain" description="PAC" evidence="14">
    <location>
        <begin position="373"/>
        <end position="426"/>
    </location>
</feature>
<dbReference type="EMBL" id="RQFL01000009">
    <property type="protein sequence ID" value="TGK94095.1"/>
    <property type="molecule type" value="Genomic_DNA"/>
</dbReference>
<dbReference type="FunFam" id="3.30.565.10:FF:000010">
    <property type="entry name" value="Sensor histidine kinase RcsC"/>
    <property type="match status" value="1"/>
</dbReference>
<dbReference type="Gene3D" id="1.10.287.130">
    <property type="match status" value="1"/>
</dbReference>
<dbReference type="PROSITE" id="PS50110">
    <property type="entry name" value="RESPONSE_REGULATORY"/>
    <property type="match status" value="2"/>
</dbReference>
<evidence type="ECO:0000313" key="15">
    <source>
        <dbReference type="EMBL" id="TGK82749.1"/>
    </source>
</evidence>
<keyword evidence="8" id="KW-0902">Two-component regulatory system</keyword>
<dbReference type="CDD" id="cd00156">
    <property type="entry name" value="REC"/>
    <property type="match status" value="1"/>
</dbReference>
<dbReference type="CDD" id="cd16922">
    <property type="entry name" value="HATPase_EvgS-ArcB-TorS-like"/>
    <property type="match status" value="1"/>
</dbReference>
<name>A0A4R9ISB7_9LEPT</name>
<dbReference type="SUPFAM" id="SSF55785">
    <property type="entry name" value="PYP-like sensor domain (PAS domain)"/>
    <property type="match status" value="4"/>
</dbReference>
<dbReference type="PROSITE" id="PS50113">
    <property type="entry name" value="PAC"/>
    <property type="match status" value="4"/>
</dbReference>
<dbReference type="OrthoDB" id="6192248at2"/>
<dbReference type="Gene3D" id="3.40.50.2300">
    <property type="match status" value="2"/>
</dbReference>
<dbReference type="InterPro" id="IPR011006">
    <property type="entry name" value="CheY-like_superfamily"/>
</dbReference>
<dbReference type="EC" id="2.7.13.3" evidence="2"/>
<evidence type="ECO:0000256" key="7">
    <source>
        <dbReference type="ARBA" id="ARBA00022840"/>
    </source>
</evidence>
<gene>
    <name evidence="15" type="ORF">EHQ23_15765</name>
    <name evidence="16" type="ORF">EHQ26_03585</name>
</gene>
<feature type="domain" description="Response regulatory" evidence="13">
    <location>
        <begin position="809"/>
        <end position="929"/>
    </location>
</feature>
<evidence type="ECO:0000313" key="18">
    <source>
        <dbReference type="Proteomes" id="UP000297918"/>
    </source>
</evidence>
<dbReference type="GO" id="GO:0000155">
    <property type="term" value="F:phosphorelay sensor kinase activity"/>
    <property type="evidence" value="ECO:0007669"/>
    <property type="project" value="InterPro"/>
</dbReference>
<dbReference type="InterPro" id="IPR003661">
    <property type="entry name" value="HisK_dim/P_dom"/>
</dbReference>
<comment type="subunit">
    <text evidence="9">At low DSF concentrations, interacts with RpfF.</text>
</comment>
<dbReference type="InterPro" id="IPR035965">
    <property type="entry name" value="PAS-like_dom_sf"/>
</dbReference>
<evidence type="ECO:0000256" key="8">
    <source>
        <dbReference type="ARBA" id="ARBA00023012"/>
    </source>
</evidence>
<evidence type="ECO:0000259" key="13">
    <source>
        <dbReference type="PROSITE" id="PS50110"/>
    </source>
</evidence>
<keyword evidence="5" id="KW-0547">Nucleotide-binding</keyword>
<feature type="domain" description="PAC" evidence="14">
    <location>
        <begin position="242"/>
        <end position="294"/>
    </location>
</feature>
<dbReference type="InterPro" id="IPR001789">
    <property type="entry name" value="Sig_transdc_resp-reg_receiver"/>
</dbReference>
<evidence type="ECO:0000256" key="6">
    <source>
        <dbReference type="ARBA" id="ARBA00022777"/>
    </source>
</evidence>
<evidence type="ECO:0000313" key="17">
    <source>
        <dbReference type="Proteomes" id="UP000297394"/>
    </source>
</evidence>
<comment type="catalytic activity">
    <reaction evidence="1">
        <text>ATP + protein L-histidine = ADP + protein N-phospho-L-histidine.</text>
        <dbReference type="EC" id="2.7.13.3"/>
    </reaction>
</comment>
<feature type="modified residue" description="4-aspartylphosphate" evidence="11">
    <location>
        <position position="1009"/>
    </location>
</feature>
<evidence type="ECO:0000256" key="1">
    <source>
        <dbReference type="ARBA" id="ARBA00000085"/>
    </source>
</evidence>
<evidence type="ECO:0000256" key="11">
    <source>
        <dbReference type="PROSITE-ProRule" id="PRU00169"/>
    </source>
</evidence>
<protein>
    <recommendedName>
        <fullName evidence="10">Sensory/regulatory protein RpfC</fullName>
        <ecNumber evidence="2">2.7.13.3</ecNumber>
    </recommendedName>
</protein>
<reference evidence="16" key="1">
    <citation type="submission" date="2018-10" db="EMBL/GenBank/DDBJ databases">
        <authorList>
            <person name="Vincent A.T."/>
            <person name="Schiettekatte O."/>
            <person name="Bourhy P."/>
            <person name="Veyrier F.J."/>
            <person name="Picardeau M."/>
        </authorList>
    </citation>
    <scope>NUCLEOTIDE SEQUENCE</scope>
    <source>
        <strain evidence="16">201800281</strain>
    </source>
</reference>
<dbReference type="EMBL" id="RQFM01000023">
    <property type="protein sequence ID" value="TGK82749.1"/>
    <property type="molecule type" value="Genomic_DNA"/>
</dbReference>
<dbReference type="Gene3D" id="2.10.70.100">
    <property type="match status" value="2"/>
</dbReference>
<dbReference type="FunFam" id="1.10.287.130:FF:000002">
    <property type="entry name" value="Two-component osmosensing histidine kinase"/>
    <property type="match status" value="1"/>
</dbReference>
<dbReference type="PANTHER" id="PTHR45339:SF1">
    <property type="entry name" value="HYBRID SIGNAL TRANSDUCTION HISTIDINE KINASE J"/>
    <property type="match status" value="1"/>
</dbReference>
<keyword evidence="3 11" id="KW-0597">Phosphoprotein</keyword>
<dbReference type="InterPro" id="IPR005467">
    <property type="entry name" value="His_kinase_dom"/>
</dbReference>
<keyword evidence="4" id="KW-0808">Transferase</keyword>
<dbReference type="CDD" id="cd17546">
    <property type="entry name" value="REC_hyHK_CKI1_RcsC-like"/>
    <property type="match status" value="1"/>
</dbReference>
<keyword evidence="18" id="KW-1185">Reference proteome</keyword>
<dbReference type="Proteomes" id="UP000297918">
    <property type="component" value="Unassembled WGS sequence"/>
</dbReference>
<dbReference type="SMART" id="SM00387">
    <property type="entry name" value="HATPase_c"/>
    <property type="match status" value="1"/>
</dbReference>
<dbReference type="PANTHER" id="PTHR45339">
    <property type="entry name" value="HYBRID SIGNAL TRANSDUCTION HISTIDINE KINASE J"/>
    <property type="match status" value="1"/>
</dbReference>
<dbReference type="CDD" id="cd00082">
    <property type="entry name" value="HisKA"/>
    <property type="match status" value="1"/>
</dbReference>
<dbReference type="SMART" id="SM00388">
    <property type="entry name" value="HisKA"/>
    <property type="match status" value="1"/>
</dbReference>
<dbReference type="InterPro" id="IPR003594">
    <property type="entry name" value="HATPase_dom"/>
</dbReference>
<dbReference type="InterPro" id="IPR000014">
    <property type="entry name" value="PAS"/>
</dbReference>
<dbReference type="Gene3D" id="3.30.450.20">
    <property type="entry name" value="PAS domain"/>
    <property type="match status" value="4"/>
</dbReference>
<accession>A0A4R9ISB7</accession>
<dbReference type="SUPFAM" id="SSF47384">
    <property type="entry name" value="Homodimeric domain of signal transducing histidine kinase"/>
    <property type="match status" value="1"/>
</dbReference>
<evidence type="ECO:0000256" key="3">
    <source>
        <dbReference type="ARBA" id="ARBA00022553"/>
    </source>
</evidence>
<dbReference type="GO" id="GO:0005524">
    <property type="term" value="F:ATP binding"/>
    <property type="evidence" value="ECO:0007669"/>
    <property type="project" value="UniProtKB-KW"/>
</dbReference>
<dbReference type="Pfam" id="PF08447">
    <property type="entry name" value="PAS_3"/>
    <property type="match status" value="4"/>
</dbReference>
<evidence type="ECO:0000256" key="5">
    <source>
        <dbReference type="ARBA" id="ARBA00022741"/>
    </source>
</evidence>
<dbReference type="InterPro" id="IPR036097">
    <property type="entry name" value="HisK_dim/P_sf"/>
</dbReference>
<feature type="domain" description="PAC" evidence="14">
    <location>
        <begin position="114"/>
        <end position="166"/>
    </location>
</feature>
<comment type="caution">
    <text evidence="15">The sequence shown here is derived from an EMBL/GenBank/DDBJ whole genome shotgun (WGS) entry which is preliminary data.</text>
</comment>
<dbReference type="InterPro" id="IPR001610">
    <property type="entry name" value="PAC"/>
</dbReference>
<dbReference type="SUPFAM" id="SSF52172">
    <property type="entry name" value="CheY-like"/>
    <property type="match status" value="2"/>
</dbReference>
<dbReference type="Pfam" id="PF02518">
    <property type="entry name" value="HATPase_c"/>
    <property type="match status" value="1"/>
</dbReference>
<dbReference type="PROSITE" id="PS50109">
    <property type="entry name" value="HIS_KIN"/>
    <property type="match status" value="1"/>
</dbReference>
<proteinExistence type="predicted"/>
<dbReference type="AlphaFoldDB" id="A0A4R9ISB7"/>
<dbReference type="PRINTS" id="PR00344">
    <property type="entry name" value="BCTRLSENSOR"/>
</dbReference>
<dbReference type="InterPro" id="IPR013655">
    <property type="entry name" value="PAS_fold_3"/>
</dbReference>
<evidence type="ECO:0000256" key="2">
    <source>
        <dbReference type="ARBA" id="ARBA00012438"/>
    </source>
</evidence>
<evidence type="ECO:0000313" key="16">
    <source>
        <dbReference type="EMBL" id="TGK94095.1"/>
    </source>
</evidence>
<dbReference type="InterPro" id="IPR000700">
    <property type="entry name" value="PAS-assoc_C"/>
</dbReference>
<dbReference type="Proteomes" id="UP000297394">
    <property type="component" value="Unassembled WGS sequence"/>
</dbReference>
<dbReference type="Pfam" id="PF00072">
    <property type="entry name" value="Response_reg"/>
    <property type="match status" value="2"/>
</dbReference>
<sequence length="1080" mass="124830">MFYSLFDFRSVYQPCDLIKNMKEIDNLQNEFYELIKFDKDIFDFIQESPFDGMWLWNLENPDEKWMDLKFWKLLGYLEEFRNQQISWKQIIHPDDVHLENNFLNQFSENEKTPFDLTFRFLHKNGSKIWLRLKGLIIPETNFNRKRMLGTYQNLTYVKQLEIQIDQNVSLLRNTQKIGRIGSWELDLKTNEVTWTEELYDMYGFDPNVPPPPYTEHMKLFTPESWEKLTTSLALTAEQGIPYELELKTIQKNGENGYMWVKGEAVFDENNKIVGLRGVAQDITEKKRNEIETEEITKYLNYALDASGDGIWDWTPHNGITIYSKAWVEMLGYKVGELKSLASEWSDRLHPDEIHWVFEEITKITQSPTNGDIFVHEYRFRHKDGNYLWILNRGKVVERNANGEAYRVVGTHTNITERKIAETQQKESELRLSLATRAGRVGVWDWDIVKNILTWDDQMFILYGVNRSDFSSAYDAWYNGVYEADRERGNKEIEMAIKGEKDFDTEFRILQPNGSLKSIRAIATIIRDQNGNALRMIGTNWDITLEKKLTSELIQAKEQSEKANLAKSEFLANMSHEIRTPLNGVIGFTELLKNTDLTPIQREYVDNANVSGYALLGIINDILDFSKIEAGMLTLEIIESDIIEIMENSIDIVKYGAEKKNLELLLDIDPKMPRHAMFDPIRIKQIFSNLLGNAVKFTQTGYVQLKVQYTELEKNIGKFAFYIIDTGIGISKEEEEKLFKAFTQADSSTTRKYGGTGLGLIISQKIAEKMGSQIRIESKLGVGTTFYFEITTQVNHDKKFDKSKIQGINRCLVIDDNQKNCKILEQMLNQWDIESVSCESGKKALKILQVDPNFDVIICDYNMPELNGIETIELIQDQLKLSFQKYHWILIHSSSDDNELHEKAKEIGVKFHLSKPVKSKDLYFYLSNLHKETITDSLPDTYGKESTSQLSNLKGKVLKILIAEDVALNLKLLKTILTKKLKSVDFLEAKDGNEAIFHFKNNSPDIIFMDIQMPIVDGIEATKRIREIESNSNKHVPIIALTAGAVKEEGERSFEAGMDAFLTKPIIPDKLDAILKYFLIK</sequence>
<evidence type="ECO:0000256" key="9">
    <source>
        <dbReference type="ARBA" id="ARBA00064003"/>
    </source>
</evidence>
<evidence type="ECO:0000256" key="10">
    <source>
        <dbReference type="ARBA" id="ARBA00068150"/>
    </source>
</evidence>
<keyword evidence="7" id="KW-0067">ATP-binding</keyword>
<dbReference type="InterPro" id="IPR036890">
    <property type="entry name" value="HATPase_C_sf"/>
</dbReference>
<feature type="domain" description="Response regulatory" evidence="13">
    <location>
        <begin position="958"/>
        <end position="1078"/>
    </location>
</feature>
<dbReference type="SMART" id="SM00448">
    <property type="entry name" value="REC"/>
    <property type="match status" value="2"/>
</dbReference>
<dbReference type="SUPFAM" id="SSF55874">
    <property type="entry name" value="ATPase domain of HSP90 chaperone/DNA topoisomerase II/histidine kinase"/>
    <property type="match status" value="1"/>
</dbReference>
<reference evidence="17 18" key="2">
    <citation type="journal article" date="2019" name="PLoS Negl. Trop. Dis.">
        <title>Revisiting the worldwide diversity of Leptospira species in the environment.</title>
        <authorList>
            <person name="Vincent A.T."/>
            <person name="Schiettekatte O."/>
            <person name="Bourhy P."/>
            <person name="Veyrier F.J."/>
            <person name="Picardeau M."/>
        </authorList>
    </citation>
    <scope>NUCLEOTIDE SEQUENCE [LARGE SCALE GENOMIC DNA]</scope>
    <source>
        <strain evidence="15 17">201800280</strain>
        <strain evidence="18">201800281</strain>
    </source>
</reference>
<dbReference type="InterPro" id="IPR004358">
    <property type="entry name" value="Sig_transdc_His_kin-like_C"/>
</dbReference>
<organism evidence="15 17">
    <name type="scientific">Leptospira bourretii</name>
    <dbReference type="NCBI Taxonomy" id="2484962"/>
    <lineage>
        <taxon>Bacteria</taxon>
        <taxon>Pseudomonadati</taxon>
        <taxon>Spirochaetota</taxon>
        <taxon>Spirochaetia</taxon>
        <taxon>Leptospirales</taxon>
        <taxon>Leptospiraceae</taxon>
        <taxon>Leptospira</taxon>
    </lineage>
</organism>